<proteinExistence type="predicted"/>
<keyword evidence="3" id="KW-0808">Transferase</keyword>
<keyword evidence="10" id="KW-0511">Multifunctional enzyme</keyword>
<dbReference type="InterPro" id="IPR001584">
    <property type="entry name" value="Integrase_cat-core"/>
</dbReference>
<dbReference type="GeneID" id="100904884"/>
<evidence type="ECO:0000256" key="8">
    <source>
        <dbReference type="ARBA" id="ARBA00022918"/>
    </source>
</evidence>
<keyword evidence="4" id="KW-0548">Nucleotidyltransferase</keyword>
<keyword evidence="7" id="KW-0378">Hydrolase</keyword>
<dbReference type="GO" id="GO:0004519">
    <property type="term" value="F:endonuclease activity"/>
    <property type="evidence" value="ECO:0007669"/>
    <property type="project" value="UniProtKB-KW"/>
</dbReference>
<dbReference type="GO" id="GO:0004190">
    <property type="term" value="F:aspartic-type endopeptidase activity"/>
    <property type="evidence" value="ECO:0007669"/>
    <property type="project" value="UniProtKB-KW"/>
</dbReference>
<evidence type="ECO:0000256" key="11">
    <source>
        <dbReference type="PROSITE-ProRule" id="PRU00047"/>
    </source>
</evidence>
<dbReference type="FunFam" id="3.10.20.370:FF:000001">
    <property type="entry name" value="Retrovirus-related Pol polyprotein from transposon 17.6-like protein"/>
    <property type="match status" value="1"/>
</dbReference>
<keyword evidence="11" id="KW-0862">Zinc</keyword>
<organism evidence="15 16">
    <name type="scientific">Galendromus occidentalis</name>
    <name type="common">western predatory mite</name>
    <dbReference type="NCBI Taxonomy" id="34638"/>
    <lineage>
        <taxon>Eukaryota</taxon>
        <taxon>Metazoa</taxon>
        <taxon>Ecdysozoa</taxon>
        <taxon>Arthropoda</taxon>
        <taxon>Chelicerata</taxon>
        <taxon>Arachnida</taxon>
        <taxon>Acari</taxon>
        <taxon>Parasitiformes</taxon>
        <taxon>Mesostigmata</taxon>
        <taxon>Gamasina</taxon>
        <taxon>Phytoseioidea</taxon>
        <taxon>Phytoseiidae</taxon>
        <taxon>Typhlodrominae</taxon>
        <taxon>Galendromus</taxon>
    </lineage>
</organism>
<dbReference type="InterPro" id="IPR012337">
    <property type="entry name" value="RNaseH-like_sf"/>
</dbReference>
<gene>
    <name evidence="16" type="primary">LOC100904884</name>
</gene>
<dbReference type="PANTHER" id="PTHR37984:SF5">
    <property type="entry name" value="PROTEIN NYNRIN-LIKE"/>
    <property type="match status" value="1"/>
</dbReference>
<keyword evidence="6" id="KW-0064">Aspartyl protease</keyword>
<dbReference type="InterPro" id="IPR001878">
    <property type="entry name" value="Znf_CCHC"/>
</dbReference>
<dbReference type="SUPFAM" id="SSF50630">
    <property type="entry name" value="Acid proteases"/>
    <property type="match status" value="1"/>
</dbReference>
<dbReference type="Gene3D" id="3.10.10.10">
    <property type="entry name" value="HIV Type 1 Reverse Transcriptase, subunit A, domain 1"/>
    <property type="match status" value="1"/>
</dbReference>
<keyword evidence="15" id="KW-1185">Reference proteome</keyword>
<dbReference type="PROSITE" id="PS50994">
    <property type="entry name" value="INTEGRASE"/>
    <property type="match status" value="1"/>
</dbReference>
<evidence type="ECO:0000256" key="1">
    <source>
        <dbReference type="ARBA" id="ARBA00012493"/>
    </source>
</evidence>
<feature type="domain" description="Reverse transcriptase" evidence="13">
    <location>
        <begin position="338"/>
        <end position="517"/>
    </location>
</feature>
<keyword evidence="11" id="KW-0863">Zinc-finger</keyword>
<dbReference type="InterPro" id="IPR036397">
    <property type="entry name" value="RNaseH_sf"/>
</dbReference>
<keyword evidence="9" id="KW-0238">DNA-binding</keyword>
<dbReference type="GO" id="GO:0042575">
    <property type="term" value="C:DNA polymerase complex"/>
    <property type="evidence" value="ECO:0007669"/>
    <property type="project" value="UniProtKB-ARBA"/>
</dbReference>
<dbReference type="CDD" id="cd01647">
    <property type="entry name" value="RT_LTR"/>
    <property type="match status" value="1"/>
</dbReference>
<dbReference type="Gene3D" id="4.10.60.10">
    <property type="entry name" value="Zinc finger, CCHC-type"/>
    <property type="match status" value="1"/>
</dbReference>
<evidence type="ECO:0000313" key="16">
    <source>
        <dbReference type="RefSeq" id="XP_028968852.1"/>
    </source>
</evidence>
<dbReference type="InterPro" id="IPR000477">
    <property type="entry name" value="RT_dom"/>
</dbReference>
<dbReference type="SMART" id="SM00343">
    <property type="entry name" value="ZnF_C2HC"/>
    <property type="match status" value="2"/>
</dbReference>
<evidence type="ECO:0000259" key="14">
    <source>
        <dbReference type="PROSITE" id="PS50994"/>
    </source>
</evidence>
<dbReference type="Gene3D" id="2.40.70.10">
    <property type="entry name" value="Acid Proteases"/>
    <property type="match status" value="1"/>
</dbReference>
<dbReference type="FunFam" id="1.10.340.70:FF:000004">
    <property type="entry name" value="Retrovirus-related Pol polyprotein from transposon 297-like Protein"/>
    <property type="match status" value="1"/>
</dbReference>
<evidence type="ECO:0000256" key="7">
    <source>
        <dbReference type="ARBA" id="ARBA00022759"/>
    </source>
</evidence>
<dbReference type="InterPro" id="IPR043128">
    <property type="entry name" value="Rev_trsase/Diguanyl_cyclase"/>
</dbReference>
<dbReference type="FunFam" id="3.30.70.270:FF:000020">
    <property type="entry name" value="Transposon Tf2-6 polyprotein-like Protein"/>
    <property type="match status" value="1"/>
</dbReference>
<dbReference type="PANTHER" id="PTHR37984">
    <property type="entry name" value="PROTEIN CBG26694"/>
    <property type="match status" value="1"/>
</dbReference>
<evidence type="ECO:0000313" key="15">
    <source>
        <dbReference type="Proteomes" id="UP000694867"/>
    </source>
</evidence>
<dbReference type="GO" id="GO:0003677">
    <property type="term" value="F:DNA binding"/>
    <property type="evidence" value="ECO:0007669"/>
    <property type="project" value="UniProtKB-KW"/>
</dbReference>
<dbReference type="Gene3D" id="3.30.420.10">
    <property type="entry name" value="Ribonuclease H-like superfamily/Ribonuclease H"/>
    <property type="match status" value="1"/>
</dbReference>
<keyword evidence="2" id="KW-0645">Protease</keyword>
<dbReference type="InterPro" id="IPR050951">
    <property type="entry name" value="Retrovirus_Pol_polyprotein"/>
</dbReference>
<dbReference type="Pfam" id="PF17921">
    <property type="entry name" value="Integrase_H2C2"/>
    <property type="match status" value="1"/>
</dbReference>
<feature type="domain" description="CCHC-type" evidence="12">
    <location>
        <begin position="80"/>
        <end position="93"/>
    </location>
</feature>
<dbReference type="Gene3D" id="1.10.340.70">
    <property type="match status" value="1"/>
</dbReference>
<sequence>MSDKKLREAVLVKCATLRNLTEVAVEAQILYSIRQEPISSSNIHKVSNQSVRSFQRRKPFHGNLNGKQHFRAPEAKKPTCYRCGNSSHLAPECHHRNSRCSLCNKIGHLRVACRGTPKKINFLREETFHAIDSRSGRAPVNITLQIEGYPVTMEVDTGTALSTISLNNFNKLFKNSRLLPNDVRLRPADGDSIEPIGYAELDVKYQNVGKKLRLYVIDRQHFPSLVGREWLAALPVRWHELFNSNGWNLSGSESSGSPSHHMASKKVHHIKEQNMENAAKNLLQKYKNLTKPGLGCIPSTEAKLELMSDNPKPIFVRARPIAHAITDMTEKELEFLEENGVIEKLNASEWAHPLVVVPRAKGKKVRLCGDFKSGINRFIKTDEHPLKNIRHALDNIGNGVKFSKLDILSAFLHMPVRESDRKYLVVNTHRGLYQFNRMSNGLCSAPAIWQRFIEGVLAGINGVECVMDDIIVTGKTDQEHLERLEEVLSRLNDQDIRLNVEKCQFFQESVTYCGFVLKHQQIHKCDDKVQAIKEAPSPKTVGELKAFLGLIQFYAGFAPRLADLANPMYRLLKADASFIWSKEMSESFAAVKRELCSDRVIVPFDPKKPVLLATDASPTGISAVLSHRFPDGSERPIAYYSRALTDTERKYSQIDKEALGIRTGVEKFFYYVFGRKFTLISDSRPLVQIFSPQRSLPPLSATRMQHYAIYLMGFTFDIIYRRTDKHQNADALSRLPANSKDFHTEDGIESFLVNQLQEVPLNFKAIAKESGRCKELRPLFSDLRRQVNSYMSPRYFGIDSCEFSLYEDAIILRGHRVVVPKTCRKNILVELHEGHYGERKMKELARRYVWWPDIDKDIKNVVLSCNACLEHARNPPKEILHAWHPCQTPFERIHLDYAGPIDGKYVLLIVDAYSKWLEAFITQGKTSKETLRHIRETVSRFGLPKVMVTDNDPTFASDLMRNFCENNGIRLMHSPAYHPASNGQAERFVATLKNALKKLSTEGGDIHTNLCRFLFRQRMVSSSTGESPSSRMIGRELRSRLDLLQEVPRISDRADEKAKFRVGDPVIVRDYRSRKPKWIAGKVVKNHGTRICR</sequence>
<evidence type="ECO:0000256" key="3">
    <source>
        <dbReference type="ARBA" id="ARBA00022679"/>
    </source>
</evidence>
<dbReference type="AlphaFoldDB" id="A0AAJ7WJ75"/>
<evidence type="ECO:0000256" key="2">
    <source>
        <dbReference type="ARBA" id="ARBA00022670"/>
    </source>
</evidence>
<evidence type="ECO:0000256" key="5">
    <source>
        <dbReference type="ARBA" id="ARBA00022722"/>
    </source>
</evidence>
<dbReference type="Proteomes" id="UP000694867">
    <property type="component" value="Unplaced"/>
</dbReference>
<dbReference type="Pfam" id="PF00078">
    <property type="entry name" value="RVT_1"/>
    <property type="match status" value="1"/>
</dbReference>
<dbReference type="InterPro" id="IPR041588">
    <property type="entry name" value="Integrase_H2C2"/>
</dbReference>
<evidence type="ECO:0000259" key="12">
    <source>
        <dbReference type="PROSITE" id="PS50158"/>
    </source>
</evidence>
<reference evidence="16" key="1">
    <citation type="submission" date="2025-08" db="UniProtKB">
        <authorList>
            <consortium name="RefSeq"/>
        </authorList>
    </citation>
    <scope>IDENTIFICATION</scope>
</reference>
<evidence type="ECO:0000256" key="10">
    <source>
        <dbReference type="ARBA" id="ARBA00023268"/>
    </source>
</evidence>
<dbReference type="GO" id="GO:0015074">
    <property type="term" value="P:DNA integration"/>
    <property type="evidence" value="ECO:0007669"/>
    <property type="project" value="InterPro"/>
</dbReference>
<dbReference type="GO" id="GO:0003964">
    <property type="term" value="F:RNA-directed DNA polymerase activity"/>
    <property type="evidence" value="ECO:0007669"/>
    <property type="project" value="UniProtKB-KW"/>
</dbReference>
<dbReference type="PROSITE" id="PS50158">
    <property type="entry name" value="ZF_CCHC"/>
    <property type="match status" value="1"/>
</dbReference>
<dbReference type="KEGG" id="goe:100904884"/>
<evidence type="ECO:0000259" key="13">
    <source>
        <dbReference type="PROSITE" id="PS50878"/>
    </source>
</evidence>
<dbReference type="SUPFAM" id="SSF57756">
    <property type="entry name" value="Retrovirus zinc finger-like domains"/>
    <property type="match status" value="1"/>
</dbReference>
<evidence type="ECO:0000256" key="6">
    <source>
        <dbReference type="ARBA" id="ARBA00022750"/>
    </source>
</evidence>
<feature type="domain" description="Integrase catalytic" evidence="14">
    <location>
        <begin position="885"/>
        <end position="1036"/>
    </location>
</feature>
<dbReference type="Gene3D" id="3.10.20.370">
    <property type="match status" value="1"/>
</dbReference>
<dbReference type="InterPro" id="IPR036875">
    <property type="entry name" value="Znf_CCHC_sf"/>
</dbReference>
<feature type="non-terminal residue" evidence="16">
    <location>
        <position position="1093"/>
    </location>
</feature>
<dbReference type="InterPro" id="IPR041577">
    <property type="entry name" value="RT_RNaseH_2"/>
</dbReference>
<keyword evidence="5" id="KW-0540">Nuclease</keyword>
<dbReference type="SUPFAM" id="SSF53098">
    <property type="entry name" value="Ribonuclease H-like"/>
    <property type="match status" value="1"/>
</dbReference>
<dbReference type="InterPro" id="IPR021109">
    <property type="entry name" value="Peptidase_aspartic_dom_sf"/>
</dbReference>
<protein>
    <recommendedName>
        <fullName evidence="1">RNA-directed DNA polymerase</fullName>
        <ecNumber evidence="1">2.7.7.49</ecNumber>
    </recommendedName>
</protein>
<dbReference type="RefSeq" id="XP_028968852.1">
    <property type="nucleotide sequence ID" value="XM_029113019.1"/>
</dbReference>
<dbReference type="PROSITE" id="PS50878">
    <property type="entry name" value="RT_POL"/>
    <property type="match status" value="1"/>
</dbReference>
<evidence type="ECO:0000256" key="9">
    <source>
        <dbReference type="ARBA" id="ARBA00023125"/>
    </source>
</evidence>
<dbReference type="Pfam" id="PF00665">
    <property type="entry name" value="rve"/>
    <property type="match status" value="1"/>
</dbReference>
<dbReference type="GO" id="GO:0008270">
    <property type="term" value="F:zinc ion binding"/>
    <property type="evidence" value="ECO:0007669"/>
    <property type="project" value="UniProtKB-KW"/>
</dbReference>
<accession>A0AAJ7WJ75</accession>
<dbReference type="EC" id="2.7.7.49" evidence="1"/>
<dbReference type="SUPFAM" id="SSF56672">
    <property type="entry name" value="DNA/RNA polymerases"/>
    <property type="match status" value="1"/>
</dbReference>
<dbReference type="InterPro" id="IPR043502">
    <property type="entry name" value="DNA/RNA_pol_sf"/>
</dbReference>
<dbReference type="GO" id="GO:0006508">
    <property type="term" value="P:proteolysis"/>
    <property type="evidence" value="ECO:0007669"/>
    <property type="project" value="UniProtKB-KW"/>
</dbReference>
<evidence type="ECO:0000256" key="4">
    <source>
        <dbReference type="ARBA" id="ARBA00022695"/>
    </source>
</evidence>
<keyword evidence="11" id="KW-0479">Metal-binding</keyword>
<dbReference type="Gene3D" id="3.30.70.270">
    <property type="match status" value="2"/>
</dbReference>
<dbReference type="CDD" id="cd09274">
    <property type="entry name" value="RNase_HI_RT_Ty3"/>
    <property type="match status" value="1"/>
</dbReference>
<keyword evidence="7" id="KW-0255">Endonuclease</keyword>
<name>A0AAJ7WJ75_9ACAR</name>
<keyword evidence="8" id="KW-0695">RNA-directed DNA polymerase</keyword>
<dbReference type="Pfam" id="PF17919">
    <property type="entry name" value="RT_RNaseH_2"/>
    <property type="match status" value="1"/>
</dbReference>